<dbReference type="InterPro" id="IPR025212">
    <property type="entry name" value="CAD_CENP-Q"/>
</dbReference>
<reference evidence="3" key="1">
    <citation type="journal article" date="2020" name="Stud. Mycol.">
        <title>101 Dothideomycetes genomes: a test case for predicting lifestyles and emergence of pathogens.</title>
        <authorList>
            <person name="Haridas S."/>
            <person name="Albert R."/>
            <person name="Binder M."/>
            <person name="Bloem J."/>
            <person name="Labutti K."/>
            <person name="Salamov A."/>
            <person name="Andreopoulos B."/>
            <person name="Baker S."/>
            <person name="Barry K."/>
            <person name="Bills G."/>
            <person name="Bluhm B."/>
            <person name="Cannon C."/>
            <person name="Castanera R."/>
            <person name="Culley D."/>
            <person name="Daum C."/>
            <person name="Ezra D."/>
            <person name="Gonzalez J."/>
            <person name="Henrissat B."/>
            <person name="Kuo A."/>
            <person name="Liang C."/>
            <person name="Lipzen A."/>
            <person name="Lutzoni F."/>
            <person name="Magnuson J."/>
            <person name="Mondo S."/>
            <person name="Nolan M."/>
            <person name="Ohm R."/>
            <person name="Pangilinan J."/>
            <person name="Park H.-J."/>
            <person name="Ramirez L."/>
            <person name="Alfaro M."/>
            <person name="Sun H."/>
            <person name="Tritt A."/>
            <person name="Yoshinaga Y."/>
            <person name="Zwiers L.-H."/>
            <person name="Turgeon B."/>
            <person name="Goodwin S."/>
            <person name="Spatafora J."/>
            <person name="Crous P."/>
            <person name="Grigoriev I."/>
        </authorList>
    </citation>
    <scope>NUCLEOTIDE SEQUENCE</scope>
    <source>
        <strain evidence="3">CBS 121167</strain>
    </source>
</reference>
<keyword evidence="1" id="KW-0175">Coiled coil</keyword>
<name>A0A6A6BIY3_9PEZI</name>
<evidence type="ECO:0000313" key="4">
    <source>
        <dbReference type="Proteomes" id="UP000799438"/>
    </source>
</evidence>
<feature type="compositionally biased region" description="Basic and acidic residues" evidence="2">
    <location>
        <begin position="11"/>
        <end position="21"/>
    </location>
</feature>
<organism evidence="3 4">
    <name type="scientific">Aplosporella prunicola CBS 121167</name>
    <dbReference type="NCBI Taxonomy" id="1176127"/>
    <lineage>
        <taxon>Eukaryota</taxon>
        <taxon>Fungi</taxon>
        <taxon>Dikarya</taxon>
        <taxon>Ascomycota</taxon>
        <taxon>Pezizomycotina</taxon>
        <taxon>Dothideomycetes</taxon>
        <taxon>Dothideomycetes incertae sedis</taxon>
        <taxon>Botryosphaeriales</taxon>
        <taxon>Aplosporellaceae</taxon>
        <taxon>Aplosporella</taxon>
    </lineage>
</organism>
<keyword evidence="4" id="KW-1185">Reference proteome</keyword>
<dbReference type="AlphaFoldDB" id="A0A6A6BIY3"/>
<dbReference type="Proteomes" id="UP000799438">
    <property type="component" value="Unassembled WGS sequence"/>
</dbReference>
<feature type="coiled-coil region" evidence="1">
    <location>
        <begin position="208"/>
        <end position="245"/>
    </location>
</feature>
<feature type="region of interest" description="Disordered" evidence="2">
    <location>
        <begin position="1"/>
        <end position="96"/>
    </location>
</feature>
<sequence length="345" mass="38643">MPKKRGRPRKQRDTDTAEGPERPTASSSRPKPSQTKVETGKQARKRTSAAQAEDAEGDQSGVHTELPSKSSGKKKRKSQQDVLDEATQRKKPKIGTFARLKPRTRHIPQTVITSKWKMASLPTQAAIKTLLHSVQRSVFASRADNARSRTEAEITLASVINKLERQLPRMPFPPRTKEALFDLNKVVERNRALETEVTTGMHGAGLLREAVEREEEGLRRDREALRVLEENARTSEREYRKREKRVHPLLKDGVGHGAADDMPDDIDMVMGSTKTAEELAGIEVDEEDEDLAPLLDQLKNHLESMQANIEQVEGVDEAMEGAFAALDGVLGRYATREQYESLEGR</sequence>
<dbReference type="EMBL" id="ML995482">
    <property type="protein sequence ID" value="KAF2143244.1"/>
    <property type="molecule type" value="Genomic_DNA"/>
</dbReference>
<evidence type="ECO:0000256" key="1">
    <source>
        <dbReference type="SAM" id="Coils"/>
    </source>
</evidence>
<proteinExistence type="predicted"/>
<gene>
    <name evidence="3" type="ORF">K452DRAFT_286069</name>
</gene>
<feature type="compositionally biased region" description="Polar residues" evidence="2">
    <location>
        <begin position="24"/>
        <end position="37"/>
    </location>
</feature>
<dbReference type="OrthoDB" id="2420947at2759"/>
<protein>
    <recommendedName>
        <fullName evidence="5">CENP-Q, a CENPA-CAD centromere complex subunit-domain-containing protein</fullName>
    </recommendedName>
</protein>
<accession>A0A6A6BIY3</accession>
<evidence type="ECO:0008006" key="5">
    <source>
        <dbReference type="Google" id="ProtNLM"/>
    </source>
</evidence>
<evidence type="ECO:0000256" key="2">
    <source>
        <dbReference type="SAM" id="MobiDB-lite"/>
    </source>
</evidence>
<dbReference type="Pfam" id="PF13094">
    <property type="entry name" value="CENP-Q"/>
    <property type="match status" value="1"/>
</dbReference>
<dbReference type="GeneID" id="54297722"/>
<dbReference type="RefSeq" id="XP_033398956.1">
    <property type="nucleotide sequence ID" value="XM_033540226.1"/>
</dbReference>
<feature type="compositionally biased region" description="Basic residues" evidence="2">
    <location>
        <begin position="1"/>
        <end position="10"/>
    </location>
</feature>
<evidence type="ECO:0000313" key="3">
    <source>
        <dbReference type="EMBL" id="KAF2143244.1"/>
    </source>
</evidence>